<evidence type="ECO:0000256" key="7">
    <source>
        <dbReference type="ARBA" id="ARBA00023237"/>
    </source>
</evidence>
<evidence type="ECO:0000259" key="10">
    <source>
        <dbReference type="Pfam" id="PF13860"/>
    </source>
</evidence>
<feature type="domain" description="Right handed beta helix" evidence="9">
    <location>
        <begin position="216"/>
        <end position="323"/>
    </location>
</feature>
<evidence type="ECO:0000313" key="12">
    <source>
        <dbReference type="Proteomes" id="UP001593833"/>
    </source>
</evidence>
<proteinExistence type="predicted"/>
<keyword evidence="12" id="KW-1185">Reference proteome</keyword>
<dbReference type="InterPro" id="IPR003368">
    <property type="entry name" value="POMP_repeat"/>
</dbReference>
<dbReference type="Proteomes" id="UP001593833">
    <property type="component" value="Unassembled WGS sequence"/>
</dbReference>
<dbReference type="SMART" id="SM00710">
    <property type="entry name" value="PbH1"/>
    <property type="match status" value="6"/>
</dbReference>
<dbReference type="PANTHER" id="PTHR11319:SF35">
    <property type="entry name" value="OUTER MEMBRANE PROTEIN PMPC-RELATED"/>
    <property type="match status" value="1"/>
</dbReference>
<evidence type="ECO:0000259" key="9">
    <source>
        <dbReference type="Pfam" id="PF13229"/>
    </source>
</evidence>
<dbReference type="InterPro" id="IPR011050">
    <property type="entry name" value="Pectin_lyase_fold/virulence"/>
</dbReference>
<keyword evidence="7" id="KW-0998">Cell outer membrane</keyword>
<feature type="chain" id="PRO_5045179899" evidence="8">
    <location>
        <begin position="24"/>
        <end position="792"/>
    </location>
</feature>
<sequence>MSAGFRAVLVVGWVLTFTSAAMATTYIVNPYGTGDFPTIQAAIDAASAGDIILLIDGVYTGYGNRDLDYHGKAITIQSQSDNPVDCVIDCQGSESDPHRGFYFHTDEAGNSLLRGVTITNGYMSRGGGIHCGSSTEPSIRNCIITSNVSGGGAGGMHCSNAGSIYLADCQFLDNTGHAMSGAGGLFADETPIRIENCTFQGNSGSGGAAGAAGSTNNGWYFRFTDCTFSQNTSTYRGGAIRLDDAPLECTNCVVSGNTAQDGGAIDASTRENVTLTDCILIDNVATGSGGAIFEAGTGPIVLTNCTLVGNSAPVRGGLHLSIGPTILENTIIAYCTEGEAIGGSDLATLSCCDVYGNAGGDYVGPIAGQLGINGNISEPPLFCDPSNDNYALHQDSPCAPFSPPNTECDLIGALPVGCGLAQRVCCIDETCQIMTHEACITSAGEWHPELESCSPNPCIFPHVCCFANGTCSVVYETECTDPDAFWHPEWDSCDPNPCPQPAVCCVGEECHLVPEVVCTGLGGEWFSELGSCDPDPCGLIFTYYFSEGLSAARGDTLTVVVNGRNDAPLWGYAINFLFDPQVFECTGMTVDGTRGEDPWGDPPASTCGADDARIGVVYSFSCPPQIEPGDGAFLKVFLCVKLDAPLGPTVLDLADAPPTFNRMSLCNTETAYPDLIDGVAVIDTMSSAIEMPEGDGVDVDGSLRILELRPNPTTGGSEIIYQVPLSGPVNVEIYDLSGRMVLIRRVEDLNAGVHRLAWDGRDAQGHDAGAGSYFVRILQGKLRSGQRLLLIR</sequence>
<comment type="subcellular location">
    <subcellularLocation>
        <location evidence="1">Cell envelope</location>
    </subcellularLocation>
    <subcellularLocation>
        <location evidence="2">Cell outer membrane</location>
    </subcellularLocation>
    <subcellularLocation>
        <location evidence="3">Secreted</location>
    </subcellularLocation>
</comment>
<name>A0ABV6YKW5_UNCEI</name>
<dbReference type="EMBL" id="JBHPKH010000038">
    <property type="protein sequence ID" value="MFC1572776.1"/>
    <property type="molecule type" value="Genomic_DNA"/>
</dbReference>
<dbReference type="NCBIfam" id="TIGR04183">
    <property type="entry name" value="Por_Secre_tail"/>
    <property type="match status" value="1"/>
</dbReference>
<evidence type="ECO:0000256" key="5">
    <source>
        <dbReference type="ARBA" id="ARBA00022729"/>
    </source>
</evidence>
<dbReference type="Gene3D" id="2.60.40.4070">
    <property type="match status" value="1"/>
</dbReference>
<dbReference type="Pfam" id="PF13229">
    <property type="entry name" value="Beta_helix"/>
    <property type="match status" value="2"/>
</dbReference>
<dbReference type="InterPro" id="IPR025965">
    <property type="entry name" value="FlgD/Vpr_Ig-like"/>
</dbReference>
<evidence type="ECO:0000313" key="11">
    <source>
        <dbReference type="EMBL" id="MFC1572776.1"/>
    </source>
</evidence>
<protein>
    <submittedName>
        <fullName evidence="11">Right-handed parallel beta-helix repeat-containing protein</fullName>
    </submittedName>
</protein>
<evidence type="ECO:0000256" key="8">
    <source>
        <dbReference type="SAM" id="SignalP"/>
    </source>
</evidence>
<evidence type="ECO:0000256" key="3">
    <source>
        <dbReference type="ARBA" id="ARBA00004613"/>
    </source>
</evidence>
<dbReference type="InterPro" id="IPR006626">
    <property type="entry name" value="PbH1"/>
</dbReference>
<evidence type="ECO:0000256" key="1">
    <source>
        <dbReference type="ARBA" id="ARBA00004196"/>
    </source>
</evidence>
<dbReference type="InterPro" id="IPR039448">
    <property type="entry name" value="Beta_helix"/>
</dbReference>
<keyword evidence="6" id="KW-0472">Membrane</keyword>
<feature type="signal peptide" evidence="8">
    <location>
        <begin position="1"/>
        <end position="23"/>
    </location>
</feature>
<gene>
    <name evidence="11" type="ORF">ACFL6M_04170</name>
</gene>
<organism evidence="11 12">
    <name type="scientific">Eiseniibacteriota bacterium</name>
    <dbReference type="NCBI Taxonomy" id="2212470"/>
    <lineage>
        <taxon>Bacteria</taxon>
        <taxon>Candidatus Eiseniibacteriota</taxon>
    </lineage>
</organism>
<keyword evidence="4" id="KW-0964">Secreted</keyword>
<feature type="domain" description="FlgD/Vpr Ig-like" evidence="10">
    <location>
        <begin position="729"/>
        <end position="776"/>
    </location>
</feature>
<keyword evidence="5 8" id="KW-0732">Signal</keyword>
<evidence type="ECO:0000256" key="2">
    <source>
        <dbReference type="ARBA" id="ARBA00004442"/>
    </source>
</evidence>
<dbReference type="Pfam" id="PF13860">
    <property type="entry name" value="FlgD_ig"/>
    <property type="match status" value="1"/>
</dbReference>
<dbReference type="InterPro" id="IPR012334">
    <property type="entry name" value="Pectin_lyas_fold"/>
</dbReference>
<dbReference type="NCBIfam" id="TIGR01376">
    <property type="entry name" value="POMP_repeat"/>
    <property type="match status" value="1"/>
</dbReference>
<comment type="caution">
    <text evidence="11">The sequence shown here is derived from an EMBL/GenBank/DDBJ whole genome shotgun (WGS) entry which is preliminary data.</text>
</comment>
<evidence type="ECO:0000256" key="4">
    <source>
        <dbReference type="ARBA" id="ARBA00022525"/>
    </source>
</evidence>
<dbReference type="InterPro" id="IPR026444">
    <property type="entry name" value="Secre_tail"/>
</dbReference>
<dbReference type="PANTHER" id="PTHR11319">
    <property type="entry name" value="G PROTEIN-COUPLED RECEPTOR-RELATED"/>
    <property type="match status" value="1"/>
</dbReference>
<dbReference type="Gene3D" id="2.160.20.10">
    <property type="entry name" value="Single-stranded right-handed beta-helix, Pectin lyase-like"/>
    <property type="match status" value="1"/>
</dbReference>
<evidence type="ECO:0000256" key="6">
    <source>
        <dbReference type="ARBA" id="ARBA00023136"/>
    </source>
</evidence>
<dbReference type="SUPFAM" id="SSF51126">
    <property type="entry name" value="Pectin lyase-like"/>
    <property type="match status" value="1"/>
</dbReference>
<accession>A0ABV6YKW5</accession>
<reference evidence="11 12" key="1">
    <citation type="submission" date="2024-09" db="EMBL/GenBank/DDBJ databases">
        <authorList>
            <person name="D'Angelo T."/>
        </authorList>
    </citation>
    <scope>NUCLEOTIDE SEQUENCE [LARGE SCALE GENOMIC DNA]</scope>
    <source>
        <strain evidence="11">SAG AM-320-E07</strain>
    </source>
</reference>
<feature type="domain" description="Right handed beta helix" evidence="9">
    <location>
        <begin position="70"/>
        <end position="213"/>
    </location>
</feature>